<keyword evidence="7" id="KW-1185">Reference proteome</keyword>
<dbReference type="InterPro" id="IPR050682">
    <property type="entry name" value="ModA/WtpA"/>
</dbReference>
<evidence type="ECO:0000313" key="7">
    <source>
        <dbReference type="Proteomes" id="UP000628448"/>
    </source>
</evidence>
<dbReference type="GO" id="GO:0046872">
    <property type="term" value="F:metal ion binding"/>
    <property type="evidence" value="ECO:0007669"/>
    <property type="project" value="UniProtKB-KW"/>
</dbReference>
<dbReference type="Gene3D" id="3.40.190.10">
    <property type="entry name" value="Periplasmic binding protein-like II"/>
    <property type="match status" value="2"/>
</dbReference>
<dbReference type="PANTHER" id="PTHR30632:SF14">
    <property type="entry name" value="TUNGSTATE_MOLYBDATE_CHROMATE-BINDING PROTEIN MODA"/>
    <property type="match status" value="1"/>
</dbReference>
<dbReference type="CDD" id="cd13539">
    <property type="entry name" value="PBP2_AvModA"/>
    <property type="match status" value="1"/>
</dbReference>
<name>A0A931E1F3_9BACT</name>
<dbReference type="RefSeq" id="WP_196989756.1">
    <property type="nucleotide sequence ID" value="NZ_JADWYR010000001.1"/>
</dbReference>
<keyword evidence="3 5" id="KW-0732">Signal</keyword>
<evidence type="ECO:0000256" key="4">
    <source>
        <dbReference type="PIRSR" id="PIRSR004846-1"/>
    </source>
</evidence>
<protein>
    <submittedName>
        <fullName evidence="6">Molybdate ABC transporter substrate-binding protein</fullName>
    </submittedName>
</protein>
<feature type="binding site" evidence="4">
    <location>
        <position position="61"/>
    </location>
    <ligand>
        <name>molybdate</name>
        <dbReference type="ChEBI" id="CHEBI:36264"/>
    </ligand>
</feature>
<dbReference type="PIRSF" id="PIRSF004846">
    <property type="entry name" value="ModA"/>
    <property type="match status" value="1"/>
</dbReference>
<reference evidence="6" key="1">
    <citation type="submission" date="2020-11" db="EMBL/GenBank/DDBJ databases">
        <title>Bacterial whole genome sequence for Panacibacter sp. DH6.</title>
        <authorList>
            <person name="Le V."/>
            <person name="Ko S."/>
            <person name="Ahn C.-Y."/>
            <person name="Oh H.-M."/>
        </authorList>
    </citation>
    <scope>NUCLEOTIDE SEQUENCE</scope>
    <source>
        <strain evidence="6">DH6</strain>
    </source>
</reference>
<organism evidence="6 7">
    <name type="scientific">Panacibacter microcysteis</name>
    <dbReference type="NCBI Taxonomy" id="2793269"/>
    <lineage>
        <taxon>Bacteria</taxon>
        <taxon>Pseudomonadati</taxon>
        <taxon>Bacteroidota</taxon>
        <taxon>Chitinophagia</taxon>
        <taxon>Chitinophagales</taxon>
        <taxon>Chitinophagaceae</taxon>
        <taxon>Panacibacter</taxon>
    </lineage>
</organism>
<feature type="chain" id="PRO_5037020069" evidence="5">
    <location>
        <begin position="24"/>
        <end position="255"/>
    </location>
</feature>
<evidence type="ECO:0000313" key="6">
    <source>
        <dbReference type="EMBL" id="MBG9375720.1"/>
    </source>
</evidence>
<comment type="caution">
    <text evidence="6">The sequence shown here is derived from an EMBL/GenBank/DDBJ whole genome shotgun (WGS) entry which is preliminary data.</text>
</comment>
<keyword evidence="4" id="KW-0500">Molybdenum</keyword>
<proteinExistence type="inferred from homology"/>
<keyword evidence="2 4" id="KW-0479">Metal-binding</keyword>
<evidence type="ECO:0000256" key="3">
    <source>
        <dbReference type="ARBA" id="ARBA00022729"/>
    </source>
</evidence>
<feature type="binding site" evidence="4">
    <location>
        <position position="169"/>
    </location>
    <ligand>
        <name>molybdate</name>
        <dbReference type="ChEBI" id="CHEBI:36264"/>
    </ligand>
</feature>
<dbReference type="NCBIfam" id="TIGR01256">
    <property type="entry name" value="modA"/>
    <property type="match status" value="1"/>
</dbReference>
<dbReference type="GO" id="GO:0030973">
    <property type="term" value="F:molybdate ion binding"/>
    <property type="evidence" value="ECO:0007669"/>
    <property type="project" value="InterPro"/>
</dbReference>
<feature type="signal peptide" evidence="5">
    <location>
        <begin position="1"/>
        <end position="23"/>
    </location>
</feature>
<accession>A0A931E1F3</accession>
<evidence type="ECO:0000256" key="1">
    <source>
        <dbReference type="ARBA" id="ARBA00009175"/>
    </source>
</evidence>
<comment type="similarity">
    <text evidence="1">Belongs to the bacterial solute-binding protein ModA family.</text>
</comment>
<evidence type="ECO:0000256" key="2">
    <source>
        <dbReference type="ARBA" id="ARBA00022723"/>
    </source>
</evidence>
<dbReference type="InterPro" id="IPR044084">
    <property type="entry name" value="AvModA-like_subst-bd"/>
</dbReference>
<dbReference type="EMBL" id="JADWYR010000001">
    <property type="protein sequence ID" value="MBG9375720.1"/>
    <property type="molecule type" value="Genomic_DNA"/>
</dbReference>
<sequence length="255" mass="28024">MKKISRSVIATICMVLTTGILCAQQKVTIAVAANMQYPMNTLKAKFEAQTNIKLEIILSSSGKLTQQIQEGAPYDIFISADTSYPLALYRKGFSTAPPKVYAKGLLVLWSAKQGLKPAGDMKILLGQGIKKIAVANPKTAPYGVAAEQVLKYYRLYDAVKDKLVFGESITQTNQFITSQSADIGFTAKSVVLSPEMKNRGSWADVDLKAYAPIEQAAVMLKHGEQTNKPAVQKFYEYLYSKTAKDILQSFGYLVK</sequence>
<dbReference type="InterPro" id="IPR005950">
    <property type="entry name" value="ModA"/>
</dbReference>
<dbReference type="Pfam" id="PF13531">
    <property type="entry name" value="SBP_bac_11"/>
    <property type="match status" value="1"/>
</dbReference>
<dbReference type="SUPFAM" id="SSF53850">
    <property type="entry name" value="Periplasmic binding protein-like II"/>
    <property type="match status" value="1"/>
</dbReference>
<dbReference type="Proteomes" id="UP000628448">
    <property type="component" value="Unassembled WGS sequence"/>
</dbReference>
<dbReference type="PANTHER" id="PTHR30632">
    <property type="entry name" value="MOLYBDATE-BINDING PERIPLASMIC PROTEIN"/>
    <property type="match status" value="1"/>
</dbReference>
<evidence type="ECO:0000256" key="5">
    <source>
        <dbReference type="SAM" id="SignalP"/>
    </source>
</evidence>
<dbReference type="GO" id="GO:0015689">
    <property type="term" value="P:molybdate ion transport"/>
    <property type="evidence" value="ECO:0007669"/>
    <property type="project" value="InterPro"/>
</dbReference>
<dbReference type="AlphaFoldDB" id="A0A931E1F3"/>
<gene>
    <name evidence="6" type="primary">modA</name>
    <name evidence="6" type="ORF">I5907_05710</name>
</gene>